<comment type="subcellular location">
    <subcellularLocation>
        <location evidence="1">Nucleus</location>
    </subcellularLocation>
</comment>
<dbReference type="InterPro" id="IPR036910">
    <property type="entry name" value="HMG_box_dom_sf"/>
</dbReference>
<dbReference type="PANTHER" id="PTHR10373:SF38">
    <property type="entry name" value="PROTEIN PANGOLIN, ISOFORM J"/>
    <property type="match status" value="1"/>
</dbReference>
<evidence type="ECO:0000256" key="8">
    <source>
        <dbReference type="ARBA" id="ARBA00023242"/>
    </source>
</evidence>
<dbReference type="GO" id="GO:0072091">
    <property type="term" value="P:regulation of stem cell proliferation"/>
    <property type="evidence" value="ECO:0007669"/>
    <property type="project" value="UniProtKB-ARBA"/>
</dbReference>
<evidence type="ECO:0000256" key="13">
    <source>
        <dbReference type="SAM" id="MobiDB-lite"/>
    </source>
</evidence>
<feature type="domain" description="HMG box" evidence="14">
    <location>
        <begin position="35"/>
        <end position="92"/>
    </location>
</feature>
<keyword evidence="16" id="KW-1185">Reference proteome</keyword>
<dbReference type="GO" id="GO:0045892">
    <property type="term" value="P:negative regulation of DNA-templated transcription"/>
    <property type="evidence" value="ECO:0007669"/>
    <property type="project" value="UniProtKB-ARBA"/>
</dbReference>
<evidence type="ECO:0000256" key="7">
    <source>
        <dbReference type="ARBA" id="ARBA00023163"/>
    </source>
</evidence>
<keyword evidence="5 12" id="KW-0238">DNA-binding</keyword>
<dbReference type="SMART" id="SM00398">
    <property type="entry name" value="HMG"/>
    <property type="match status" value="1"/>
</dbReference>
<evidence type="ECO:0000256" key="2">
    <source>
        <dbReference type="ARBA" id="ARBA00006569"/>
    </source>
</evidence>
<keyword evidence="4" id="KW-0805">Transcription regulation</keyword>
<keyword evidence="8 12" id="KW-0539">Nucleus</keyword>
<organism evidence="15 16">
    <name type="scientific">Euroglyphus maynei</name>
    <name type="common">Mayne's house dust mite</name>
    <dbReference type="NCBI Taxonomy" id="6958"/>
    <lineage>
        <taxon>Eukaryota</taxon>
        <taxon>Metazoa</taxon>
        <taxon>Ecdysozoa</taxon>
        <taxon>Arthropoda</taxon>
        <taxon>Chelicerata</taxon>
        <taxon>Arachnida</taxon>
        <taxon>Acari</taxon>
        <taxon>Acariformes</taxon>
        <taxon>Sarcoptiformes</taxon>
        <taxon>Astigmata</taxon>
        <taxon>Psoroptidia</taxon>
        <taxon>Analgoidea</taxon>
        <taxon>Pyroglyphidae</taxon>
        <taxon>Pyroglyphinae</taxon>
        <taxon>Euroglyphus</taxon>
    </lineage>
</organism>
<dbReference type="FunFam" id="1.10.30.10:FF:000001">
    <property type="entry name" value="transcription factor 7 isoform X2"/>
    <property type="match status" value="1"/>
</dbReference>
<keyword evidence="7" id="KW-0804">Transcription</keyword>
<dbReference type="EMBL" id="MUJZ01043838">
    <property type="protein sequence ID" value="OTF75075.1"/>
    <property type="molecule type" value="Genomic_DNA"/>
</dbReference>
<dbReference type="InterPro" id="IPR009071">
    <property type="entry name" value="HMG_box_dom"/>
</dbReference>
<proteinExistence type="inferred from homology"/>
<comment type="caution">
    <text evidence="15">The sequence shown here is derived from an EMBL/GenBank/DDBJ whole genome shotgun (WGS) entry which is preliminary data.</text>
</comment>
<evidence type="ECO:0000313" key="15">
    <source>
        <dbReference type="EMBL" id="OTF75075.1"/>
    </source>
</evidence>
<evidence type="ECO:0000256" key="10">
    <source>
        <dbReference type="ARBA" id="ARBA00061799"/>
    </source>
</evidence>
<dbReference type="Pfam" id="PF00505">
    <property type="entry name" value="HMG_box"/>
    <property type="match status" value="1"/>
</dbReference>
<dbReference type="GO" id="GO:0019900">
    <property type="term" value="F:kinase binding"/>
    <property type="evidence" value="ECO:0007669"/>
    <property type="project" value="UniProtKB-ARBA"/>
</dbReference>
<keyword evidence="6" id="KW-0010">Activator</keyword>
<comment type="subunit">
    <text evidence="10">Binds to the beta-catenin homolog arm or to gro.</text>
</comment>
<dbReference type="Gene3D" id="1.10.30.10">
    <property type="entry name" value="High mobility group box domain"/>
    <property type="match status" value="1"/>
</dbReference>
<dbReference type="PROSITE" id="PS50118">
    <property type="entry name" value="HMG_BOX_2"/>
    <property type="match status" value="1"/>
</dbReference>
<dbReference type="Proteomes" id="UP000194236">
    <property type="component" value="Unassembled WGS sequence"/>
</dbReference>
<evidence type="ECO:0000256" key="3">
    <source>
        <dbReference type="ARBA" id="ARBA00022687"/>
    </source>
</evidence>
<evidence type="ECO:0000256" key="11">
    <source>
        <dbReference type="ARBA" id="ARBA00080285"/>
    </source>
</evidence>
<evidence type="ECO:0000256" key="6">
    <source>
        <dbReference type="ARBA" id="ARBA00023159"/>
    </source>
</evidence>
<evidence type="ECO:0000259" key="14">
    <source>
        <dbReference type="PROSITE" id="PS50118"/>
    </source>
</evidence>
<dbReference type="InterPro" id="IPR024940">
    <property type="entry name" value="TCF/LEF"/>
</dbReference>
<feature type="compositionally biased region" description="Low complexity" evidence="13">
    <location>
        <begin position="1"/>
        <end position="21"/>
    </location>
</feature>
<keyword evidence="3" id="KW-0879">Wnt signaling pathway</keyword>
<dbReference type="GO" id="GO:1990907">
    <property type="term" value="C:beta-catenin-TCF complex"/>
    <property type="evidence" value="ECO:0007669"/>
    <property type="project" value="TreeGrafter"/>
</dbReference>
<evidence type="ECO:0000256" key="9">
    <source>
        <dbReference type="ARBA" id="ARBA00053480"/>
    </source>
</evidence>
<name>A0A1Y3B742_EURMA</name>
<evidence type="ECO:0000256" key="5">
    <source>
        <dbReference type="ARBA" id="ARBA00023125"/>
    </source>
</evidence>
<evidence type="ECO:0000313" key="16">
    <source>
        <dbReference type="Proteomes" id="UP000194236"/>
    </source>
</evidence>
<dbReference type="SUPFAM" id="SSF47095">
    <property type="entry name" value="HMG-box"/>
    <property type="match status" value="1"/>
</dbReference>
<protein>
    <recommendedName>
        <fullName evidence="11">dTCF</fullName>
    </recommendedName>
</protein>
<comment type="function">
    <text evidence="9">Segment polarity protein. Functions together with arm to transduce the Wingless (Wg) signal in embryos and in developing adult tissues. Acts as a transcriptional activator, but in the absence of arm, it binds to gro and acts as a transcriptional repressor of wg-responsive genes.</text>
</comment>
<gene>
    <name evidence="15" type="ORF">BLA29_002781</name>
</gene>
<dbReference type="GO" id="GO:0001222">
    <property type="term" value="F:transcription corepressor binding"/>
    <property type="evidence" value="ECO:0007669"/>
    <property type="project" value="UniProtKB-ARBA"/>
</dbReference>
<dbReference type="GO" id="GO:0000978">
    <property type="term" value="F:RNA polymerase II cis-regulatory region sequence-specific DNA binding"/>
    <property type="evidence" value="ECO:0007669"/>
    <property type="project" value="TreeGrafter"/>
</dbReference>
<evidence type="ECO:0000256" key="12">
    <source>
        <dbReference type="PROSITE-ProRule" id="PRU00267"/>
    </source>
</evidence>
<dbReference type="GO" id="GO:0007500">
    <property type="term" value="P:mesodermal cell fate determination"/>
    <property type="evidence" value="ECO:0007669"/>
    <property type="project" value="UniProtKB-ARBA"/>
</dbReference>
<sequence length="107" mass="12895">MNNGQQSSSSSLQKQLQQQQQDEQEEREREQKMHIKKPLNAFMIYMKEMRSKVIAESTLKESAAINQILGKKWQDLSRDEQEKYYDKARKERYEMCVMIQPVNFFKK</sequence>
<dbReference type="AlphaFoldDB" id="A0A1Y3B742"/>
<dbReference type="GO" id="GO:0060070">
    <property type="term" value="P:canonical Wnt signaling pathway"/>
    <property type="evidence" value="ECO:0007669"/>
    <property type="project" value="TreeGrafter"/>
</dbReference>
<dbReference type="GO" id="GO:0035277">
    <property type="term" value="P:spiracle morphogenesis, open tracheal system"/>
    <property type="evidence" value="ECO:0007669"/>
    <property type="project" value="UniProtKB-ARBA"/>
</dbReference>
<accession>A0A1Y3B742</accession>
<dbReference type="OrthoDB" id="2307332at2759"/>
<dbReference type="GO" id="GO:0000785">
    <property type="term" value="C:chromatin"/>
    <property type="evidence" value="ECO:0007669"/>
    <property type="project" value="TreeGrafter"/>
</dbReference>
<dbReference type="GO" id="GO:0007435">
    <property type="term" value="P:salivary gland morphogenesis"/>
    <property type="evidence" value="ECO:0007669"/>
    <property type="project" value="UniProtKB-ARBA"/>
</dbReference>
<feature type="DNA-binding region" description="HMG box" evidence="12">
    <location>
        <begin position="35"/>
        <end position="92"/>
    </location>
</feature>
<evidence type="ECO:0000256" key="1">
    <source>
        <dbReference type="ARBA" id="ARBA00004123"/>
    </source>
</evidence>
<dbReference type="GO" id="GO:0000981">
    <property type="term" value="F:DNA-binding transcription factor activity, RNA polymerase II-specific"/>
    <property type="evidence" value="ECO:0007669"/>
    <property type="project" value="TreeGrafter"/>
</dbReference>
<feature type="region of interest" description="Disordered" evidence="13">
    <location>
        <begin position="1"/>
        <end position="35"/>
    </location>
</feature>
<dbReference type="PANTHER" id="PTHR10373">
    <property type="entry name" value="TRANSCRIPTION FACTOR 7 FAMILY MEMBER"/>
    <property type="match status" value="1"/>
</dbReference>
<comment type="similarity">
    <text evidence="2">Belongs to the TCF/LEF family.</text>
</comment>
<evidence type="ECO:0000256" key="4">
    <source>
        <dbReference type="ARBA" id="ARBA00023015"/>
    </source>
</evidence>
<reference evidence="15 16" key="1">
    <citation type="submission" date="2017-03" db="EMBL/GenBank/DDBJ databases">
        <title>Genome Survey of Euroglyphus maynei.</title>
        <authorList>
            <person name="Arlian L.G."/>
            <person name="Morgan M.S."/>
            <person name="Rider S.D."/>
        </authorList>
    </citation>
    <scope>NUCLEOTIDE SEQUENCE [LARGE SCALE GENOMIC DNA]</scope>
    <source>
        <strain evidence="15">Arlian Lab</strain>
        <tissue evidence="15">Whole body</tissue>
    </source>
</reference>
<dbReference type="GO" id="GO:0010628">
    <property type="term" value="P:positive regulation of gene expression"/>
    <property type="evidence" value="ECO:0007669"/>
    <property type="project" value="UniProtKB-ARBA"/>
</dbReference>